<dbReference type="InterPro" id="IPR019758">
    <property type="entry name" value="Pept_S26A_signal_pept_1_CS"/>
</dbReference>
<keyword evidence="7" id="KW-0812">Transmembrane</keyword>
<dbReference type="PROSITE" id="PS00761">
    <property type="entry name" value="SPASE_I_3"/>
    <property type="match status" value="1"/>
</dbReference>
<comment type="similarity">
    <text evidence="3 7">Belongs to the peptidase S26 family.</text>
</comment>
<comment type="subcellular location">
    <subcellularLocation>
        <location evidence="2">Cell membrane</location>
        <topology evidence="2">Single-pass type II membrane protein</topology>
    </subcellularLocation>
    <subcellularLocation>
        <location evidence="7">Membrane</location>
        <topology evidence="7">Single-pass type II membrane protein</topology>
    </subcellularLocation>
</comment>
<evidence type="ECO:0000256" key="6">
    <source>
        <dbReference type="PIRSR" id="PIRSR600223-1"/>
    </source>
</evidence>
<protein>
    <recommendedName>
        <fullName evidence="4 7">Signal peptidase I</fullName>
        <ecNumber evidence="4 7">3.4.21.89</ecNumber>
    </recommendedName>
</protein>
<dbReference type="GO" id="GO:0006465">
    <property type="term" value="P:signal peptide processing"/>
    <property type="evidence" value="ECO:0007669"/>
    <property type="project" value="InterPro"/>
</dbReference>
<dbReference type="GO" id="GO:0005886">
    <property type="term" value="C:plasma membrane"/>
    <property type="evidence" value="ECO:0007669"/>
    <property type="project" value="UniProtKB-SubCell"/>
</dbReference>
<organism evidence="9 10">
    <name type="scientific">Faecalicoccus acidiformans</name>
    <dbReference type="NCBI Taxonomy" id="915173"/>
    <lineage>
        <taxon>Bacteria</taxon>
        <taxon>Bacillati</taxon>
        <taxon>Bacillota</taxon>
        <taxon>Erysipelotrichia</taxon>
        <taxon>Erysipelotrichales</taxon>
        <taxon>Erysipelotrichaceae</taxon>
        <taxon>Faecalicoccus</taxon>
    </lineage>
</organism>
<dbReference type="InterPro" id="IPR036286">
    <property type="entry name" value="LexA/Signal_pep-like_sf"/>
</dbReference>
<feature type="active site" evidence="6">
    <location>
        <position position="58"/>
    </location>
</feature>
<dbReference type="GO" id="GO:0009003">
    <property type="term" value="F:signal peptidase activity"/>
    <property type="evidence" value="ECO:0007669"/>
    <property type="project" value="UniProtKB-EC"/>
</dbReference>
<sequence>MRKASKREKKAIYRYNEDDERTLLEDILGFVKVFAITAIVILVFINFIAHPIKVNGRSMDPTLQDGEFGFTNLVSVWSGQIHRYDIVVVTTNQEVTNEETQETTTEEIQIVKRVIGMPGDTISCIDDEIYINGAMIDESDYIDPSYIKECRDQYGYFNAVEQVTTDDDGKTVVDYVDFEEVTLGNDEYFVMGDNRPVSKDSRDPSIGVIKKSQIYGVGVLVLLPFDQIGIKG</sequence>
<dbReference type="PRINTS" id="PR00727">
    <property type="entry name" value="LEADERPTASE"/>
</dbReference>
<name>A0A7W8FWF4_9FIRM</name>
<dbReference type="PANTHER" id="PTHR43390">
    <property type="entry name" value="SIGNAL PEPTIDASE I"/>
    <property type="match status" value="1"/>
</dbReference>
<keyword evidence="7" id="KW-0472">Membrane</keyword>
<dbReference type="CDD" id="cd06530">
    <property type="entry name" value="S26_SPase_I"/>
    <property type="match status" value="1"/>
</dbReference>
<dbReference type="GO" id="GO:0004252">
    <property type="term" value="F:serine-type endopeptidase activity"/>
    <property type="evidence" value="ECO:0007669"/>
    <property type="project" value="InterPro"/>
</dbReference>
<comment type="catalytic activity">
    <reaction evidence="1 7">
        <text>Cleavage of hydrophobic, N-terminal signal or leader sequences from secreted and periplasmic proteins.</text>
        <dbReference type="EC" id="3.4.21.89"/>
    </reaction>
</comment>
<keyword evidence="7" id="KW-0645">Protease</keyword>
<evidence type="ECO:0000313" key="9">
    <source>
        <dbReference type="EMBL" id="MBB5184569.1"/>
    </source>
</evidence>
<evidence type="ECO:0000256" key="4">
    <source>
        <dbReference type="ARBA" id="ARBA00013208"/>
    </source>
</evidence>
<evidence type="ECO:0000256" key="2">
    <source>
        <dbReference type="ARBA" id="ARBA00004401"/>
    </source>
</evidence>
<accession>A0A7W8FWF4</accession>
<feature type="active site" evidence="6">
    <location>
        <position position="112"/>
    </location>
</feature>
<feature type="domain" description="Peptidase S26" evidence="8">
    <location>
        <begin position="29"/>
        <end position="221"/>
    </location>
</feature>
<dbReference type="Pfam" id="PF10502">
    <property type="entry name" value="Peptidase_S26"/>
    <property type="match status" value="1"/>
</dbReference>
<gene>
    <name evidence="9" type="ORF">HNQ43_000608</name>
</gene>
<dbReference type="EMBL" id="JACHHD010000004">
    <property type="protein sequence ID" value="MBB5184569.1"/>
    <property type="molecule type" value="Genomic_DNA"/>
</dbReference>
<dbReference type="NCBIfam" id="TIGR02227">
    <property type="entry name" value="sigpep_I_bact"/>
    <property type="match status" value="1"/>
</dbReference>
<evidence type="ECO:0000256" key="7">
    <source>
        <dbReference type="RuleBase" id="RU362042"/>
    </source>
</evidence>
<evidence type="ECO:0000256" key="3">
    <source>
        <dbReference type="ARBA" id="ARBA00009370"/>
    </source>
</evidence>
<evidence type="ECO:0000313" key="10">
    <source>
        <dbReference type="Proteomes" id="UP000521313"/>
    </source>
</evidence>
<dbReference type="Gene3D" id="2.10.109.10">
    <property type="entry name" value="Umud Fragment, subunit A"/>
    <property type="match status" value="1"/>
</dbReference>
<reference evidence="9 10" key="1">
    <citation type="submission" date="2020-08" db="EMBL/GenBank/DDBJ databases">
        <title>Genomic Encyclopedia of Type Strains, Phase IV (KMG-IV): sequencing the most valuable type-strain genomes for metagenomic binning, comparative biology and taxonomic classification.</title>
        <authorList>
            <person name="Goeker M."/>
        </authorList>
    </citation>
    <scope>NUCLEOTIDE SEQUENCE [LARGE SCALE GENOMIC DNA]</scope>
    <source>
        <strain evidence="9 10">DSM 26963</strain>
    </source>
</reference>
<evidence type="ECO:0000256" key="1">
    <source>
        <dbReference type="ARBA" id="ARBA00000677"/>
    </source>
</evidence>
<dbReference type="InterPro" id="IPR000223">
    <property type="entry name" value="Pept_S26A_signal_pept_1"/>
</dbReference>
<feature type="transmembrane region" description="Helical" evidence="7">
    <location>
        <begin position="27"/>
        <end position="49"/>
    </location>
</feature>
<proteinExistence type="inferred from homology"/>
<dbReference type="SUPFAM" id="SSF51306">
    <property type="entry name" value="LexA/Signal peptidase"/>
    <property type="match status" value="1"/>
</dbReference>
<dbReference type="InterPro" id="IPR019533">
    <property type="entry name" value="Peptidase_S26"/>
</dbReference>
<dbReference type="EC" id="3.4.21.89" evidence="4 7"/>
<dbReference type="PANTHER" id="PTHR43390:SF1">
    <property type="entry name" value="CHLOROPLAST PROCESSING PEPTIDASE"/>
    <property type="match status" value="1"/>
</dbReference>
<dbReference type="RefSeq" id="WP_183374641.1">
    <property type="nucleotide sequence ID" value="NZ_JACHHD010000004.1"/>
</dbReference>
<dbReference type="Proteomes" id="UP000521313">
    <property type="component" value="Unassembled WGS sequence"/>
</dbReference>
<dbReference type="AlphaFoldDB" id="A0A7W8FWF4"/>
<comment type="caution">
    <text evidence="9">The sequence shown here is derived from an EMBL/GenBank/DDBJ whole genome shotgun (WGS) entry which is preliminary data.</text>
</comment>
<keyword evidence="5 7" id="KW-0378">Hydrolase</keyword>
<evidence type="ECO:0000256" key="5">
    <source>
        <dbReference type="ARBA" id="ARBA00022801"/>
    </source>
</evidence>
<keyword evidence="7" id="KW-1133">Transmembrane helix</keyword>
<evidence type="ECO:0000259" key="8">
    <source>
        <dbReference type="Pfam" id="PF10502"/>
    </source>
</evidence>